<feature type="transmembrane region" description="Helical" evidence="1">
    <location>
        <begin position="64"/>
        <end position="81"/>
    </location>
</feature>
<feature type="transmembrane region" description="Helical" evidence="1">
    <location>
        <begin position="37"/>
        <end position="58"/>
    </location>
</feature>
<accession>A0ABS2D0X9</accession>
<keyword evidence="3" id="KW-1185">Reference proteome</keyword>
<feature type="transmembrane region" description="Helical" evidence="1">
    <location>
        <begin position="93"/>
        <end position="111"/>
    </location>
</feature>
<evidence type="ECO:0000256" key="1">
    <source>
        <dbReference type="SAM" id="Phobius"/>
    </source>
</evidence>
<keyword evidence="1" id="KW-1133">Transmembrane helix</keyword>
<evidence type="ECO:0000313" key="3">
    <source>
        <dbReference type="Proteomes" id="UP000759529"/>
    </source>
</evidence>
<keyword evidence="1" id="KW-0812">Transmembrane</keyword>
<feature type="transmembrane region" description="Helical" evidence="1">
    <location>
        <begin position="183"/>
        <end position="201"/>
    </location>
</feature>
<name>A0ABS2D0X9_9FLAO</name>
<dbReference type="RefSeq" id="WP_187656869.1">
    <property type="nucleotide sequence ID" value="NZ_JACSOD020000497.1"/>
</dbReference>
<keyword evidence="1" id="KW-0472">Membrane</keyword>
<dbReference type="Proteomes" id="UP000759529">
    <property type="component" value="Unassembled WGS sequence"/>
</dbReference>
<sequence length="214" mass="25511">MIKIVSEIFADIGYILLFVNCVLLGKNICKKTKSVKIFFVYNLLMLFIQMTSKVMFTLKMNNLFLSHFYFIFQFLILSYFYYTLLDVPFQKKVVKIVSIITLLVLSINYAWKPELFFSLNLLEIFVTSLPVVIYAAFHLYNLLNKEHYFYYTTVGLLIYLYGSTFLFLSYELIMIAIEDVAGVYTWFLNIFLYVIYQLFILKDLLKTKRHENRN</sequence>
<organism evidence="2 3">
    <name type="scientific">Flavobacterium macrobrachii</name>
    <dbReference type="NCBI Taxonomy" id="591204"/>
    <lineage>
        <taxon>Bacteria</taxon>
        <taxon>Pseudomonadati</taxon>
        <taxon>Bacteroidota</taxon>
        <taxon>Flavobacteriia</taxon>
        <taxon>Flavobacteriales</taxon>
        <taxon>Flavobacteriaceae</taxon>
        <taxon>Flavobacterium</taxon>
    </lineage>
</organism>
<dbReference type="EMBL" id="JACSOD020000497">
    <property type="protein sequence ID" value="MBM6500080.1"/>
    <property type="molecule type" value="Genomic_DNA"/>
</dbReference>
<reference evidence="2 3" key="1">
    <citation type="submission" date="2021-02" db="EMBL/GenBank/DDBJ databases">
        <authorList>
            <person name="Jung H.S."/>
            <person name="Chun B.H."/>
            <person name="Jeon C.O."/>
        </authorList>
    </citation>
    <scope>NUCLEOTIDE SEQUENCE [LARGE SCALE GENOMIC DNA]</scope>
    <source>
        <strain evidence="2 3">LMG 25203</strain>
    </source>
</reference>
<feature type="transmembrane region" description="Helical" evidence="1">
    <location>
        <begin position="117"/>
        <end position="137"/>
    </location>
</feature>
<feature type="transmembrane region" description="Helical" evidence="1">
    <location>
        <begin position="6"/>
        <end position="25"/>
    </location>
</feature>
<comment type="caution">
    <text evidence="2">The sequence shown here is derived from an EMBL/GenBank/DDBJ whole genome shotgun (WGS) entry which is preliminary data.</text>
</comment>
<gene>
    <name evidence="2" type="ORF">H9X54_012320</name>
</gene>
<proteinExistence type="predicted"/>
<protein>
    <recommendedName>
        <fullName evidence="4">YhhN-like protein</fullName>
    </recommendedName>
</protein>
<feature type="transmembrane region" description="Helical" evidence="1">
    <location>
        <begin position="149"/>
        <end position="177"/>
    </location>
</feature>
<evidence type="ECO:0000313" key="2">
    <source>
        <dbReference type="EMBL" id="MBM6500080.1"/>
    </source>
</evidence>
<evidence type="ECO:0008006" key="4">
    <source>
        <dbReference type="Google" id="ProtNLM"/>
    </source>
</evidence>